<sequence length="163" mass="18583">MFAVKGKPRAVIDQLRSSDDMLWFPHEDQRAFVYYDPVDDEKQEETSPPWVRLQTRVDGSDRLTTPKVVSLIEAAASEFTHEIVTPVRCSTCLDPVPDTELVESNSLPETFCSATCLHECEDALEEPLTPTNTRTPYTSPLLRVQWDEDDVDFADAHLPRWSE</sequence>
<dbReference type="AlphaFoldDB" id="A0A498KUW2"/>
<gene>
    <name evidence="1" type="ORF">EAF64_15510</name>
</gene>
<protein>
    <recommendedName>
        <fullName evidence="3">TRASH domain-containing protein</fullName>
    </recommendedName>
</protein>
<evidence type="ECO:0008006" key="3">
    <source>
        <dbReference type="Google" id="ProtNLM"/>
    </source>
</evidence>
<dbReference type="RefSeq" id="WP_129069887.1">
    <property type="nucleotide sequence ID" value="NZ_RDFA01000005.1"/>
</dbReference>
<name>A0A498KUW2_9EURY</name>
<comment type="caution">
    <text evidence="1">The sequence shown here is derived from an EMBL/GenBank/DDBJ whole genome shotgun (WGS) entry which is preliminary data.</text>
</comment>
<reference evidence="1 2" key="1">
    <citation type="submission" date="2019-01" db="EMBL/GenBank/DDBJ databases">
        <title>Halorientalis sp. F13-25 a new haloarchaeum isolated from hypersaline water.</title>
        <authorList>
            <person name="Ana D.-V."/>
            <person name="Cristina S.-P."/>
            <person name="Antonio V."/>
        </authorList>
    </citation>
    <scope>NUCLEOTIDE SEQUENCE [LARGE SCALE GENOMIC DNA]</scope>
    <source>
        <strain evidence="1 2">F13-25</strain>
    </source>
</reference>
<dbReference type="EMBL" id="RDFA01000005">
    <property type="protein sequence ID" value="RXK48034.1"/>
    <property type="molecule type" value="Genomic_DNA"/>
</dbReference>
<accession>A0A498KUW2</accession>
<dbReference type="Proteomes" id="UP000289691">
    <property type="component" value="Unassembled WGS sequence"/>
</dbReference>
<evidence type="ECO:0000313" key="1">
    <source>
        <dbReference type="EMBL" id="RXK48034.1"/>
    </source>
</evidence>
<proteinExistence type="predicted"/>
<organism evidence="1 2">
    <name type="scientific">Halorientalis pallida</name>
    <dbReference type="NCBI Taxonomy" id="2479928"/>
    <lineage>
        <taxon>Archaea</taxon>
        <taxon>Methanobacteriati</taxon>
        <taxon>Methanobacteriota</taxon>
        <taxon>Stenosarchaea group</taxon>
        <taxon>Halobacteria</taxon>
        <taxon>Halobacteriales</taxon>
        <taxon>Haloarculaceae</taxon>
        <taxon>Halorientalis</taxon>
    </lineage>
</organism>
<keyword evidence="2" id="KW-1185">Reference proteome</keyword>
<evidence type="ECO:0000313" key="2">
    <source>
        <dbReference type="Proteomes" id="UP000289691"/>
    </source>
</evidence>